<name>A0A821QS75_9BILA</name>
<dbReference type="Pfam" id="PF08283">
    <property type="entry name" value="Gemini_AL1_M"/>
    <property type="match status" value="1"/>
</dbReference>
<dbReference type="InterPro" id="IPR022692">
    <property type="entry name" value="Gemini_AL1_REP_central"/>
</dbReference>
<reference evidence="2" key="1">
    <citation type="submission" date="2021-02" db="EMBL/GenBank/DDBJ databases">
        <authorList>
            <person name="Nowell W R."/>
        </authorList>
    </citation>
    <scope>NUCLEOTIDE SEQUENCE</scope>
</reference>
<protein>
    <recommendedName>
        <fullName evidence="1">Geminivirus AL1 replication-associated protein central domain-containing protein</fullName>
    </recommendedName>
</protein>
<dbReference type="InterPro" id="IPR027417">
    <property type="entry name" value="P-loop_NTPase"/>
</dbReference>
<evidence type="ECO:0000313" key="3">
    <source>
        <dbReference type="Proteomes" id="UP000663838"/>
    </source>
</evidence>
<dbReference type="SUPFAM" id="SSF52540">
    <property type="entry name" value="P-loop containing nucleoside triphosphate hydrolases"/>
    <property type="match status" value="1"/>
</dbReference>
<evidence type="ECO:0000313" key="2">
    <source>
        <dbReference type="EMBL" id="CAF4830561.1"/>
    </source>
</evidence>
<dbReference type="EMBL" id="CAJOBS010002706">
    <property type="protein sequence ID" value="CAF4830561.1"/>
    <property type="molecule type" value="Genomic_DNA"/>
</dbReference>
<dbReference type="AlphaFoldDB" id="A0A821QS75"/>
<evidence type="ECO:0000259" key="1">
    <source>
        <dbReference type="Pfam" id="PF08283"/>
    </source>
</evidence>
<sequence length="376" mass="43089">MDEDKQCNHMLYIVYVLVPQESTSSVILYATATTTPQFNQQPVSVDTQDDLSQYNYDHKDKQTIARENQFNLEGKNTAIRRKKKNPRMYTDSFAITCWSNVTKEKLLECTVGGFDRASIQYVCVMNGNYVEFDTFRSKGTHSDPNCSSTPINPFLDVSNRSIRKIIVRAQAEERRKRTDEIADKVLCIAETSVSRAMEEIRKILPYEFMQHSDKLLQIFQLCQQTIPRTATTHTDAVVSAWLRDYFRHPKRPKCLVIIGPTSTGKTSFPLSLPGRVCYFKGRLCLNTWSDDARYLVFDDIPWDEFENRNFPSKKDLLSANGAVAVTDKYQPTVTINVIMPSIVLLNPGDEGSLTAIPVTEQEQRQAKYWTKRAVVY</sequence>
<accession>A0A821QS75</accession>
<dbReference type="Proteomes" id="UP000663838">
    <property type="component" value="Unassembled WGS sequence"/>
</dbReference>
<comment type="caution">
    <text evidence="2">The sequence shown here is derived from an EMBL/GenBank/DDBJ whole genome shotgun (WGS) entry which is preliminary data.</text>
</comment>
<dbReference type="GO" id="GO:0016888">
    <property type="term" value="F:DNA endonuclease activity, producing 5'-phosphomonoesters"/>
    <property type="evidence" value="ECO:0007669"/>
    <property type="project" value="InterPro"/>
</dbReference>
<proteinExistence type="predicted"/>
<organism evidence="2 3">
    <name type="scientific">Rotaria socialis</name>
    <dbReference type="NCBI Taxonomy" id="392032"/>
    <lineage>
        <taxon>Eukaryota</taxon>
        <taxon>Metazoa</taxon>
        <taxon>Spiralia</taxon>
        <taxon>Gnathifera</taxon>
        <taxon>Rotifera</taxon>
        <taxon>Eurotatoria</taxon>
        <taxon>Bdelloidea</taxon>
        <taxon>Philodinida</taxon>
        <taxon>Philodinidae</taxon>
        <taxon>Rotaria</taxon>
    </lineage>
</organism>
<gene>
    <name evidence="2" type="ORF">TOA249_LOCUS25256</name>
</gene>
<feature type="domain" description="Geminivirus AL1 replication-associated protein central" evidence="1">
    <location>
        <begin position="174"/>
        <end position="267"/>
    </location>
</feature>
<dbReference type="Gene3D" id="3.40.50.300">
    <property type="entry name" value="P-loop containing nucleotide triphosphate hydrolases"/>
    <property type="match status" value="1"/>
</dbReference>